<evidence type="ECO:0000313" key="3">
    <source>
        <dbReference type="Proteomes" id="UP001567538"/>
    </source>
</evidence>
<sequence>MGEICGSSGEEAQRNKRKTPGVEISLSRIEEHLLEELTPQRHAFGSPGELQKNQSKIGGFEYNQYKERDTSASPENTQLRWPTTGALLKAMVSFEEVFPSL</sequence>
<reference evidence="2 3" key="1">
    <citation type="submission" date="2024-06" db="EMBL/GenBank/DDBJ databases">
        <title>A chromosome level genome sequence of Diviner's sage (Salvia divinorum).</title>
        <authorList>
            <person name="Ford S.A."/>
            <person name="Ro D.-K."/>
            <person name="Ness R.W."/>
            <person name="Phillips M.A."/>
        </authorList>
    </citation>
    <scope>NUCLEOTIDE SEQUENCE [LARGE SCALE GENOMIC DNA]</scope>
    <source>
        <strain evidence="2">SAF-2024a</strain>
        <tissue evidence="2">Leaf</tissue>
    </source>
</reference>
<gene>
    <name evidence="2" type="ORF">AAHA92_15284</name>
</gene>
<dbReference type="EMBL" id="JBEAFC010000006">
    <property type="protein sequence ID" value="KAL1554759.1"/>
    <property type="molecule type" value="Genomic_DNA"/>
</dbReference>
<feature type="region of interest" description="Disordered" evidence="1">
    <location>
        <begin position="1"/>
        <end position="21"/>
    </location>
</feature>
<name>A0ABD1HF28_SALDI</name>
<organism evidence="2 3">
    <name type="scientific">Salvia divinorum</name>
    <name type="common">Maria pastora</name>
    <name type="synonym">Diviner's sage</name>
    <dbReference type="NCBI Taxonomy" id="28513"/>
    <lineage>
        <taxon>Eukaryota</taxon>
        <taxon>Viridiplantae</taxon>
        <taxon>Streptophyta</taxon>
        <taxon>Embryophyta</taxon>
        <taxon>Tracheophyta</taxon>
        <taxon>Spermatophyta</taxon>
        <taxon>Magnoliopsida</taxon>
        <taxon>eudicotyledons</taxon>
        <taxon>Gunneridae</taxon>
        <taxon>Pentapetalae</taxon>
        <taxon>asterids</taxon>
        <taxon>lamiids</taxon>
        <taxon>Lamiales</taxon>
        <taxon>Lamiaceae</taxon>
        <taxon>Nepetoideae</taxon>
        <taxon>Mentheae</taxon>
        <taxon>Salviinae</taxon>
        <taxon>Salvia</taxon>
        <taxon>Salvia subgen. Calosphace</taxon>
    </lineage>
</organism>
<evidence type="ECO:0000313" key="2">
    <source>
        <dbReference type="EMBL" id="KAL1554759.1"/>
    </source>
</evidence>
<accession>A0ABD1HF28</accession>
<comment type="caution">
    <text evidence="2">The sequence shown here is derived from an EMBL/GenBank/DDBJ whole genome shotgun (WGS) entry which is preliminary data.</text>
</comment>
<protein>
    <submittedName>
        <fullName evidence="2">Uncharacterized protein</fullName>
    </submittedName>
</protein>
<proteinExistence type="predicted"/>
<keyword evidence="3" id="KW-1185">Reference proteome</keyword>
<evidence type="ECO:0000256" key="1">
    <source>
        <dbReference type="SAM" id="MobiDB-lite"/>
    </source>
</evidence>
<dbReference type="Proteomes" id="UP001567538">
    <property type="component" value="Unassembled WGS sequence"/>
</dbReference>
<dbReference type="AlphaFoldDB" id="A0ABD1HF28"/>